<dbReference type="AlphaFoldDB" id="A0A1F8CPP1"/>
<dbReference type="InterPro" id="IPR004101">
    <property type="entry name" value="Mur_ligase_C"/>
</dbReference>
<dbReference type="PANTHER" id="PTHR43024">
    <property type="entry name" value="UDP-N-ACETYLMURAMOYL-TRIPEPTIDE--D-ALANYL-D-ALANINE LIGASE"/>
    <property type="match status" value="1"/>
</dbReference>
<gene>
    <name evidence="6" type="ORF">A2197_01760</name>
</gene>
<dbReference type="SUPFAM" id="SSF53623">
    <property type="entry name" value="MurD-like peptide ligases, catalytic domain"/>
    <property type="match status" value="1"/>
</dbReference>
<dbReference type="InterPro" id="IPR051046">
    <property type="entry name" value="MurCDEF_CellWall_CoF430Synth"/>
</dbReference>
<comment type="caution">
    <text evidence="6">The sequence shown here is derived from an EMBL/GenBank/DDBJ whole genome shotgun (WGS) entry which is preliminary data.</text>
</comment>
<keyword evidence="2" id="KW-0547">Nucleotide-binding</keyword>
<evidence type="ECO:0000313" key="7">
    <source>
        <dbReference type="Proteomes" id="UP000178430"/>
    </source>
</evidence>
<keyword evidence="3" id="KW-0067">ATP-binding</keyword>
<dbReference type="InterPro" id="IPR036615">
    <property type="entry name" value="Mur_ligase_C_dom_sf"/>
</dbReference>
<feature type="domain" description="Mur ligase C-terminal" evidence="4">
    <location>
        <begin position="235"/>
        <end position="360"/>
    </location>
</feature>
<evidence type="ECO:0000256" key="2">
    <source>
        <dbReference type="ARBA" id="ARBA00022741"/>
    </source>
</evidence>
<feature type="domain" description="Mur ligase central" evidence="5">
    <location>
        <begin position="68"/>
        <end position="209"/>
    </location>
</feature>
<accession>A0A1F8CPP1</accession>
<dbReference type="GO" id="GO:0005524">
    <property type="term" value="F:ATP binding"/>
    <property type="evidence" value="ECO:0007669"/>
    <property type="project" value="UniProtKB-KW"/>
</dbReference>
<reference evidence="6 7" key="1">
    <citation type="journal article" date="2016" name="Nat. Commun.">
        <title>Thousands of microbial genomes shed light on interconnected biogeochemical processes in an aquifer system.</title>
        <authorList>
            <person name="Anantharaman K."/>
            <person name="Brown C.T."/>
            <person name="Hug L.A."/>
            <person name="Sharon I."/>
            <person name="Castelle C.J."/>
            <person name="Probst A.J."/>
            <person name="Thomas B.C."/>
            <person name="Singh A."/>
            <person name="Wilkins M.J."/>
            <person name="Karaoz U."/>
            <person name="Brodie E.L."/>
            <person name="Williams K.H."/>
            <person name="Hubbard S.S."/>
            <person name="Banfield J.F."/>
        </authorList>
    </citation>
    <scope>NUCLEOTIDE SEQUENCE [LARGE SCALE GENOMIC DNA]</scope>
</reference>
<dbReference type="SUPFAM" id="SSF53244">
    <property type="entry name" value="MurD-like peptide ligases, peptide-binding domain"/>
    <property type="match status" value="1"/>
</dbReference>
<evidence type="ECO:0000256" key="1">
    <source>
        <dbReference type="ARBA" id="ARBA00022598"/>
    </source>
</evidence>
<dbReference type="PANTHER" id="PTHR43024:SF1">
    <property type="entry name" value="UDP-N-ACETYLMURAMOYL-TRIPEPTIDE--D-ALANYL-D-ALANINE LIGASE"/>
    <property type="match status" value="1"/>
</dbReference>
<keyword evidence="1" id="KW-0436">Ligase</keyword>
<evidence type="ECO:0000256" key="3">
    <source>
        <dbReference type="ARBA" id="ARBA00022840"/>
    </source>
</evidence>
<dbReference type="Proteomes" id="UP000178430">
    <property type="component" value="Unassembled WGS sequence"/>
</dbReference>
<dbReference type="InterPro" id="IPR013221">
    <property type="entry name" value="Mur_ligase_cen"/>
</dbReference>
<dbReference type="GO" id="GO:0016881">
    <property type="term" value="F:acid-amino acid ligase activity"/>
    <property type="evidence" value="ECO:0007669"/>
    <property type="project" value="InterPro"/>
</dbReference>
<dbReference type="Pfam" id="PF08245">
    <property type="entry name" value="Mur_ligase_M"/>
    <property type="match status" value="1"/>
</dbReference>
<dbReference type="EMBL" id="MGHV01000039">
    <property type="protein sequence ID" value="OGM78241.1"/>
    <property type="molecule type" value="Genomic_DNA"/>
</dbReference>
<organism evidence="6 7">
    <name type="scientific">Candidatus Woesebacteria bacterium RIFOXYA1_FULL_48_16</name>
    <dbReference type="NCBI Taxonomy" id="1802535"/>
    <lineage>
        <taxon>Bacteria</taxon>
        <taxon>Candidatus Woeseibacteriota</taxon>
    </lineage>
</organism>
<evidence type="ECO:0000313" key="6">
    <source>
        <dbReference type="EMBL" id="OGM78241.1"/>
    </source>
</evidence>
<evidence type="ECO:0000259" key="4">
    <source>
        <dbReference type="Pfam" id="PF02875"/>
    </source>
</evidence>
<dbReference type="Pfam" id="PF02875">
    <property type="entry name" value="Mur_ligase_C"/>
    <property type="match status" value="1"/>
</dbReference>
<evidence type="ECO:0000259" key="5">
    <source>
        <dbReference type="Pfam" id="PF08245"/>
    </source>
</evidence>
<dbReference type="Gene3D" id="3.40.1190.10">
    <property type="entry name" value="Mur-like, catalytic domain"/>
    <property type="match status" value="1"/>
</dbReference>
<protein>
    <recommendedName>
        <fullName evidence="8">UDP-N-acetylmuramoyl-tripeptide--D-alanyl-D-alanine ligase</fullName>
    </recommendedName>
</protein>
<dbReference type="InterPro" id="IPR036565">
    <property type="entry name" value="Mur-like_cat_sf"/>
</dbReference>
<dbReference type="Gene3D" id="3.90.190.20">
    <property type="entry name" value="Mur ligase, C-terminal domain"/>
    <property type="match status" value="1"/>
</dbReference>
<evidence type="ECO:0008006" key="8">
    <source>
        <dbReference type="Google" id="ProtNLM"/>
    </source>
</evidence>
<proteinExistence type="predicted"/>
<name>A0A1F8CPP1_9BACT</name>
<sequence>MNAIIKWWMTPKLPPEDIFDFPLLQNKSIFGKGFHLISHWLIHPFKRRLARRYLKLLQSYTKITVIGVTGSAGKSTTVQMIASILRQKGKTVATPPSIDPIFNVPNTILKCPPWTKFLILEMSVEYPGEMDFYLWLAKPDIGVITNIFPTHTEFLKDEEGVLKEKSKLTISLDESSFAVLNQDDKRLRNLARKIRARIIWFKADNAAAASSVGKLLGVSGDGISYGLKNYNRPKHRLEIKKHKSGAVILDDSYNSNPEAAILTVNYFNQLAKGEKIAVLGEMLELGGYEEEGHRKLGEVVAKSNFAVVIGVGEASKYLIDEINKNNQAIKTYLVSAEDEVFPILEPLISKKTYILIKGSRSIGLDKLVSRLSGY</sequence>